<feature type="transmembrane region" description="Helical" evidence="6">
    <location>
        <begin position="89"/>
        <end position="106"/>
    </location>
</feature>
<evidence type="ECO:0000256" key="3">
    <source>
        <dbReference type="ARBA" id="ARBA00022989"/>
    </source>
</evidence>
<dbReference type="PANTHER" id="PTHR43731">
    <property type="entry name" value="RHOMBOID PROTEASE"/>
    <property type="match status" value="1"/>
</dbReference>
<dbReference type="RefSeq" id="WP_007478537.1">
    <property type="nucleotide sequence ID" value="NZ_JH724307.1"/>
</dbReference>
<evidence type="ECO:0000313" key="9">
    <source>
        <dbReference type="Proteomes" id="UP000005150"/>
    </source>
</evidence>
<keyword evidence="4 6" id="KW-0472">Membrane</keyword>
<dbReference type="Gene3D" id="1.20.1540.10">
    <property type="entry name" value="Rhomboid-like"/>
    <property type="match status" value="1"/>
</dbReference>
<evidence type="ECO:0000256" key="1">
    <source>
        <dbReference type="ARBA" id="ARBA00004141"/>
    </source>
</evidence>
<feature type="compositionally biased region" description="Acidic residues" evidence="5">
    <location>
        <begin position="194"/>
        <end position="211"/>
    </location>
</feature>
<dbReference type="InterPro" id="IPR050925">
    <property type="entry name" value="Rhomboid_protease_S54"/>
</dbReference>
<comment type="caution">
    <text evidence="8">The sequence shown here is derived from an EMBL/GenBank/DDBJ whole genome shotgun (WGS) entry which is preliminary data.</text>
</comment>
<gene>
    <name evidence="8" type="ORF">HMPREF1071_00424</name>
</gene>
<dbReference type="OrthoDB" id="465874at2"/>
<dbReference type="GO" id="GO:0004252">
    <property type="term" value="F:serine-type endopeptidase activity"/>
    <property type="evidence" value="ECO:0007669"/>
    <property type="project" value="InterPro"/>
</dbReference>
<keyword evidence="3 6" id="KW-1133">Transmembrane helix</keyword>
<dbReference type="AlphaFoldDB" id="I9TLW7"/>
<evidence type="ECO:0000256" key="5">
    <source>
        <dbReference type="SAM" id="MobiDB-lite"/>
    </source>
</evidence>
<evidence type="ECO:0000256" key="4">
    <source>
        <dbReference type="ARBA" id="ARBA00023136"/>
    </source>
</evidence>
<evidence type="ECO:0000259" key="7">
    <source>
        <dbReference type="Pfam" id="PF01694"/>
    </source>
</evidence>
<organism evidence="8 9">
    <name type="scientific">Bacteroides salyersiae CL02T12C01</name>
    <dbReference type="NCBI Taxonomy" id="997887"/>
    <lineage>
        <taxon>Bacteria</taxon>
        <taxon>Pseudomonadati</taxon>
        <taxon>Bacteroidota</taxon>
        <taxon>Bacteroidia</taxon>
        <taxon>Bacteroidales</taxon>
        <taxon>Bacteroidaceae</taxon>
        <taxon>Bacteroides</taxon>
    </lineage>
</organism>
<feature type="transmembrane region" description="Helical" evidence="6">
    <location>
        <begin position="168"/>
        <end position="186"/>
    </location>
</feature>
<feature type="transmembrane region" description="Helical" evidence="6">
    <location>
        <begin position="62"/>
        <end position="82"/>
    </location>
</feature>
<sequence length="233" mass="26610">MKQDLRKILLAMMLPLFLIFILYIIKILEVGMDWDFTRLGVYPMEQKGMFGIFAHPLIHSNFAHLFANTLPLFFLTWCLFYFYRGIAPYIFFIIWIGCGAITFIIGKPGWHIGASGVIYGLAFFLFFSGLLRKYAPLIAISLLVTFLYGGLVWQMFPYFTPANTSWEGHLSGAIMGSLCAFAFIGYGPQKPEPFAEEEEEEEEEKSNTNEEEIIEQAVSEKEELTHHATGNPM</sequence>
<dbReference type="GeneID" id="93116064"/>
<dbReference type="EMBL" id="AGXV01000004">
    <property type="protein sequence ID" value="EIY70361.1"/>
    <property type="molecule type" value="Genomic_DNA"/>
</dbReference>
<feature type="transmembrane region" description="Helical" evidence="6">
    <location>
        <begin position="137"/>
        <end position="156"/>
    </location>
</feature>
<accession>I9TLW7</accession>
<name>I9TLW7_9BACE</name>
<evidence type="ECO:0000256" key="2">
    <source>
        <dbReference type="ARBA" id="ARBA00022692"/>
    </source>
</evidence>
<dbReference type="PANTHER" id="PTHR43731:SF9">
    <property type="entry name" value="SLR1461 PROTEIN"/>
    <property type="match status" value="1"/>
</dbReference>
<dbReference type="InterPro" id="IPR035952">
    <property type="entry name" value="Rhomboid-like_sf"/>
</dbReference>
<dbReference type="InterPro" id="IPR022764">
    <property type="entry name" value="Peptidase_S54_rhomboid_dom"/>
</dbReference>
<comment type="subcellular location">
    <subcellularLocation>
        <location evidence="1">Membrane</location>
        <topology evidence="1">Multi-pass membrane protein</topology>
    </subcellularLocation>
</comment>
<dbReference type="PATRIC" id="fig|997887.3.peg.444"/>
<feature type="region of interest" description="Disordered" evidence="5">
    <location>
        <begin position="190"/>
        <end position="211"/>
    </location>
</feature>
<keyword evidence="2 6" id="KW-0812">Transmembrane</keyword>
<reference evidence="8 9" key="1">
    <citation type="submission" date="2012-02" db="EMBL/GenBank/DDBJ databases">
        <title>The Genome Sequence of Bacteroides salyersiae CL02T12C01.</title>
        <authorList>
            <consortium name="The Broad Institute Genome Sequencing Platform"/>
            <person name="Earl A."/>
            <person name="Ward D."/>
            <person name="Feldgarden M."/>
            <person name="Gevers D."/>
            <person name="Zitomersky N.L."/>
            <person name="Coyne M.J."/>
            <person name="Comstock L.E."/>
            <person name="Young S.K."/>
            <person name="Zeng Q."/>
            <person name="Gargeya S."/>
            <person name="Fitzgerald M."/>
            <person name="Haas B."/>
            <person name="Abouelleil A."/>
            <person name="Alvarado L."/>
            <person name="Arachchi H.M."/>
            <person name="Berlin A."/>
            <person name="Chapman S.B."/>
            <person name="Gearin G."/>
            <person name="Goldberg J."/>
            <person name="Griggs A."/>
            <person name="Gujja S."/>
            <person name="Hansen M."/>
            <person name="Heiman D."/>
            <person name="Howarth C."/>
            <person name="Larimer J."/>
            <person name="Lui A."/>
            <person name="MacDonald P.J.P."/>
            <person name="McCowen C."/>
            <person name="Montmayeur A."/>
            <person name="Murphy C."/>
            <person name="Neiman D."/>
            <person name="Pearson M."/>
            <person name="Priest M."/>
            <person name="Roberts A."/>
            <person name="Saif S."/>
            <person name="Shea T."/>
            <person name="Sisk P."/>
            <person name="Stolte C."/>
            <person name="Sykes S."/>
            <person name="Wortman J."/>
            <person name="Nusbaum C."/>
            <person name="Birren B."/>
        </authorList>
    </citation>
    <scope>NUCLEOTIDE SEQUENCE [LARGE SCALE GENOMIC DNA]</scope>
    <source>
        <strain evidence="8 9">CL02T12C01</strain>
    </source>
</reference>
<keyword evidence="9" id="KW-1185">Reference proteome</keyword>
<dbReference type="Pfam" id="PF01694">
    <property type="entry name" value="Rhomboid"/>
    <property type="match status" value="1"/>
</dbReference>
<dbReference type="HOGENOM" id="CLU_067823_1_0_10"/>
<evidence type="ECO:0000256" key="6">
    <source>
        <dbReference type="SAM" id="Phobius"/>
    </source>
</evidence>
<proteinExistence type="predicted"/>
<dbReference type="GO" id="GO:0016020">
    <property type="term" value="C:membrane"/>
    <property type="evidence" value="ECO:0007669"/>
    <property type="project" value="UniProtKB-SubCell"/>
</dbReference>
<protein>
    <recommendedName>
        <fullName evidence="7">Peptidase S54 rhomboid domain-containing protein</fullName>
    </recommendedName>
</protein>
<feature type="transmembrane region" description="Helical" evidence="6">
    <location>
        <begin position="112"/>
        <end position="130"/>
    </location>
</feature>
<feature type="domain" description="Peptidase S54 rhomboid" evidence="7">
    <location>
        <begin position="49"/>
        <end position="183"/>
    </location>
</feature>
<feature type="transmembrane region" description="Helical" evidence="6">
    <location>
        <begin position="7"/>
        <end position="25"/>
    </location>
</feature>
<evidence type="ECO:0000313" key="8">
    <source>
        <dbReference type="EMBL" id="EIY70361.1"/>
    </source>
</evidence>
<dbReference type="SUPFAM" id="SSF144091">
    <property type="entry name" value="Rhomboid-like"/>
    <property type="match status" value="1"/>
</dbReference>
<dbReference type="Proteomes" id="UP000005150">
    <property type="component" value="Unassembled WGS sequence"/>
</dbReference>